<evidence type="ECO:0000313" key="3">
    <source>
        <dbReference type="Proteomes" id="UP000008460"/>
    </source>
</evidence>
<reference evidence="2 3" key="1">
    <citation type="submission" date="2011-04" db="EMBL/GenBank/DDBJ databases">
        <title>Complete sequence of Cellulomonas fimi ATCC 484.</title>
        <authorList>
            <consortium name="US DOE Joint Genome Institute"/>
            <person name="Lucas S."/>
            <person name="Han J."/>
            <person name="Lapidus A."/>
            <person name="Cheng J.-F."/>
            <person name="Goodwin L."/>
            <person name="Pitluck S."/>
            <person name="Peters L."/>
            <person name="Chertkov O."/>
            <person name="Detter J.C."/>
            <person name="Han C."/>
            <person name="Tapia R."/>
            <person name="Land M."/>
            <person name="Hauser L."/>
            <person name="Kyrpides N."/>
            <person name="Ivanova N."/>
            <person name="Ovchinnikova G."/>
            <person name="Pagani I."/>
            <person name="Mead D."/>
            <person name="Brumm P."/>
            <person name="Woyke T."/>
        </authorList>
    </citation>
    <scope>NUCLEOTIDE SEQUENCE [LARGE SCALE GENOMIC DNA]</scope>
    <source>
        <strain evidence="3">ATCC 484 / DSM 20113 / JCM 1341 / NBRC 15513 / NCIMB 8980 / NCTC 7547</strain>
    </source>
</reference>
<dbReference type="AlphaFoldDB" id="F4GZ36"/>
<keyword evidence="1" id="KW-0812">Transmembrane</keyword>
<keyword evidence="3" id="KW-1185">Reference proteome</keyword>
<dbReference type="STRING" id="590998.Celf_1896"/>
<dbReference type="InterPro" id="IPR050250">
    <property type="entry name" value="Macrolide_Exporter_MacB"/>
</dbReference>
<proteinExistence type="predicted"/>
<feature type="transmembrane region" description="Helical" evidence="1">
    <location>
        <begin position="348"/>
        <end position="372"/>
    </location>
</feature>
<gene>
    <name evidence="2" type="ordered locus">Celf_1896</name>
</gene>
<feature type="transmembrane region" description="Helical" evidence="1">
    <location>
        <begin position="520"/>
        <end position="542"/>
    </location>
</feature>
<organism evidence="2 3">
    <name type="scientific">Cellulomonas fimi (strain ATCC 484 / DSM 20113 / JCM 1341 / CCUG 24087 / LMG 16345 / NBRC 15513 / NCIMB 8980 / NCTC 7547 / NRS-133)</name>
    <dbReference type="NCBI Taxonomy" id="590998"/>
    <lineage>
        <taxon>Bacteria</taxon>
        <taxon>Bacillati</taxon>
        <taxon>Actinomycetota</taxon>
        <taxon>Actinomycetes</taxon>
        <taxon>Micrococcales</taxon>
        <taxon>Cellulomonadaceae</taxon>
        <taxon>Cellulomonas</taxon>
    </lineage>
</organism>
<sequence length="1055" mass="105954">MRELVWRRARAQTGVLAAVLAVLVVGSSLVGVCVLLTTAAPQRALQLAVARVPASDVEVGVALGFPEDPDDPDVDPRVAATSHDPAAAVATATALLTEPFGDLPTTTTTWTSSVVRYLPPDGGPVRLGYLAELDDPDARGTVVTGRWPDASGEVALPDAAARALGLGVGSTTSLAADAGGPGTALTVVGTFTPVPAPAWREDPLGGAGVGPDFRGHVAAYGPFVVPAGEIAAGAVPVGRVRVVVQPDLARADPTDLVRAGTLVDALRADLDEALQDRAQNVVVDRPFADTLAAAREQGRVTTSGVLAVALLGCALAATAVTLAARLVAGRRGPESALLAARGVGRGRLVAQAAVEASALAVLSAVPATALALALYRVLADAVGLGTALPRGALVPLVGSVLAVTVVLGSLLVLPWLRPATTRAAREDRTGVVARSGADLLLLALAVLAFLQLRAHRVATGGVVDPVLVAAPVVCLLAGAVLALRPLALVARRLDARAGAARSLTLPLAAWAVARRRQGGAAAFLLVLATACAAFGSGFAATWTQSQADQAAAAVGADVTLAAPPDALGAGAVLRDVTGGQVSPVTSRPTVLGSRAISGEPVQLVAVDTRDASRLLRGRAPAGGWDQATAGLAPATPAGGVQLSGTRVRVVVTGHVDDGVPVWAALGVVVQDGDGAREALPVGTIALDGTPLTQDVVVPPDARVVGVDAQLSADGDVTQPERQRSLRFGIELVLHGASTVPGAWSVGRPSGDDVVAATLDRVTTSDAPDGAHLTLDGTAALPDLQWSDGPVAAFGFDPVEEVPVLVSADLSDDLGISVGDGVQLTLGLTRVPATVTGVVPYVPSQPRSPAVLADVDTLSRATLGQGDVAPVTDAWWATGGLRAGADATLAARGFGPATERTVVAHEAVEGPSRAAQRAATALLVLAAVVLALAGTALHAASALDARELDVARLHGMGAPRRSVRASLLAEQGVLTGAPVLLGALLGALACWAVGPLLAVSADGLPPVPAAVPLWPWPVETAVVAVLLLGCAAVVVPLADRAVRRSTVSRLRTDPLS</sequence>
<name>F4GZ36_CELFA</name>
<dbReference type="eggNOG" id="COG0577">
    <property type="taxonomic scope" value="Bacteria"/>
</dbReference>
<dbReference type="KEGG" id="cfi:Celf_1896"/>
<dbReference type="GO" id="GO:0005886">
    <property type="term" value="C:plasma membrane"/>
    <property type="evidence" value="ECO:0007669"/>
    <property type="project" value="TreeGrafter"/>
</dbReference>
<dbReference type="Proteomes" id="UP000008460">
    <property type="component" value="Chromosome"/>
</dbReference>
<feature type="transmembrane region" description="Helical" evidence="1">
    <location>
        <begin position="437"/>
        <end position="454"/>
    </location>
</feature>
<dbReference type="RefSeq" id="WP_013771052.1">
    <property type="nucleotide sequence ID" value="NC_015514.1"/>
</dbReference>
<feature type="transmembrane region" description="Helical" evidence="1">
    <location>
        <begin position="920"/>
        <end position="942"/>
    </location>
</feature>
<evidence type="ECO:0000313" key="2">
    <source>
        <dbReference type="EMBL" id="AEE46026.1"/>
    </source>
</evidence>
<accession>F4GZ36</accession>
<keyword evidence="1" id="KW-1133">Transmembrane helix</keyword>
<feature type="transmembrane region" description="Helical" evidence="1">
    <location>
        <begin position="466"/>
        <end position="487"/>
    </location>
</feature>
<dbReference type="GO" id="GO:0022857">
    <property type="term" value="F:transmembrane transporter activity"/>
    <property type="evidence" value="ECO:0007669"/>
    <property type="project" value="TreeGrafter"/>
</dbReference>
<feature type="transmembrane region" description="Helical" evidence="1">
    <location>
        <begin position="392"/>
        <end position="416"/>
    </location>
</feature>
<dbReference type="PANTHER" id="PTHR30572:SF4">
    <property type="entry name" value="ABC TRANSPORTER PERMEASE YTRF"/>
    <property type="match status" value="1"/>
</dbReference>
<feature type="transmembrane region" description="Helical" evidence="1">
    <location>
        <begin position="972"/>
        <end position="993"/>
    </location>
</feature>
<protein>
    <recommendedName>
        <fullName evidence="4">ABC3 transporter permease protein domain-containing protein</fullName>
    </recommendedName>
</protein>
<feature type="transmembrane region" description="Helical" evidence="1">
    <location>
        <begin position="1013"/>
        <end position="1037"/>
    </location>
</feature>
<evidence type="ECO:0008006" key="4">
    <source>
        <dbReference type="Google" id="ProtNLM"/>
    </source>
</evidence>
<evidence type="ECO:0000256" key="1">
    <source>
        <dbReference type="SAM" id="Phobius"/>
    </source>
</evidence>
<dbReference type="PANTHER" id="PTHR30572">
    <property type="entry name" value="MEMBRANE COMPONENT OF TRANSPORTER-RELATED"/>
    <property type="match status" value="1"/>
</dbReference>
<feature type="transmembrane region" description="Helical" evidence="1">
    <location>
        <begin position="305"/>
        <end position="327"/>
    </location>
</feature>
<keyword evidence="1" id="KW-0472">Membrane</keyword>
<dbReference type="HOGENOM" id="CLU_289828_0_0_11"/>
<dbReference type="EMBL" id="CP002666">
    <property type="protein sequence ID" value="AEE46026.1"/>
    <property type="molecule type" value="Genomic_DNA"/>
</dbReference>